<keyword evidence="1" id="KW-1133">Transmembrane helix</keyword>
<feature type="transmembrane region" description="Helical" evidence="1">
    <location>
        <begin position="94"/>
        <end position="112"/>
    </location>
</feature>
<keyword evidence="1" id="KW-0472">Membrane</keyword>
<evidence type="ECO:0000256" key="1">
    <source>
        <dbReference type="SAM" id="Phobius"/>
    </source>
</evidence>
<proteinExistence type="predicted"/>
<evidence type="ECO:0000313" key="3">
    <source>
        <dbReference type="Proteomes" id="UP000308196"/>
    </source>
</evidence>
<keyword evidence="1" id="KW-0812">Transmembrane</keyword>
<organism evidence="2 3">
    <name type="scientific">Sphingobacterium thalpophilum</name>
    <dbReference type="NCBI Taxonomy" id="259"/>
    <lineage>
        <taxon>Bacteria</taxon>
        <taxon>Pseudomonadati</taxon>
        <taxon>Bacteroidota</taxon>
        <taxon>Sphingobacteriia</taxon>
        <taxon>Sphingobacteriales</taxon>
        <taxon>Sphingobacteriaceae</taxon>
        <taxon>Sphingobacterium</taxon>
    </lineage>
</organism>
<gene>
    <name evidence="2" type="ORF">NCTC11429_00176</name>
</gene>
<feature type="transmembrane region" description="Helical" evidence="1">
    <location>
        <begin position="20"/>
        <end position="41"/>
    </location>
</feature>
<dbReference type="KEGG" id="stha:NCTC11429_00176"/>
<evidence type="ECO:0000313" key="2">
    <source>
        <dbReference type="EMBL" id="VTR28330.1"/>
    </source>
</evidence>
<dbReference type="Proteomes" id="UP000308196">
    <property type="component" value="Chromosome"/>
</dbReference>
<feature type="transmembrane region" description="Helical" evidence="1">
    <location>
        <begin position="53"/>
        <end position="74"/>
    </location>
</feature>
<protein>
    <submittedName>
        <fullName evidence="2">Uncharacterized protein</fullName>
    </submittedName>
</protein>
<sequence>MHAHQPLILEHICEIKLLTLTGLLSLILIGVFTYVLVKVVISLWKPYRIIRKISIQSACVYGLMFILIFNKLNYFNFRREGLGRLRVIDVLEPLGLTFLLFSVSVIACYIALSKNGGYRIRK</sequence>
<dbReference type="EMBL" id="LR590484">
    <property type="protein sequence ID" value="VTR28330.1"/>
    <property type="molecule type" value="Genomic_DNA"/>
</dbReference>
<accession>A0A4U9U600</accession>
<name>A0A4U9U600_9SPHI</name>
<reference evidence="2 3" key="1">
    <citation type="submission" date="2019-05" db="EMBL/GenBank/DDBJ databases">
        <authorList>
            <consortium name="Pathogen Informatics"/>
        </authorList>
    </citation>
    <scope>NUCLEOTIDE SEQUENCE [LARGE SCALE GENOMIC DNA]</scope>
    <source>
        <strain evidence="2 3">NCTC11429</strain>
    </source>
</reference>
<dbReference type="AlphaFoldDB" id="A0A4U9U600"/>